<accession>A0AAN8XJF4</accession>
<evidence type="ECO:0000313" key="2">
    <source>
        <dbReference type="EMBL" id="KAK7085336.1"/>
    </source>
</evidence>
<proteinExistence type="predicted"/>
<comment type="caution">
    <text evidence="2">The sequence shown here is derived from an EMBL/GenBank/DDBJ whole genome shotgun (WGS) entry which is preliminary data.</text>
</comment>
<feature type="compositionally biased region" description="Basic and acidic residues" evidence="1">
    <location>
        <begin position="67"/>
        <end position="106"/>
    </location>
</feature>
<feature type="compositionally biased region" description="Polar residues" evidence="1">
    <location>
        <begin position="1"/>
        <end position="15"/>
    </location>
</feature>
<name>A0AAN8XJF4_HALRR</name>
<protein>
    <submittedName>
        <fullName evidence="2">Uncharacterized protein</fullName>
    </submittedName>
</protein>
<feature type="region of interest" description="Disordered" evidence="1">
    <location>
        <begin position="1"/>
        <end position="21"/>
    </location>
</feature>
<sequence>NNKSGAVGSNDSFSNIILGDKKEEESIDLHDILFNKGKIEKALQKRSEAAMMKALRKQRAEGTFGEADSKQDKKNYKQEKENCKKEKESFKQEEENCKQEKENCKQEKKKCKQEKEKGKPEKEYGKQEKEKDKQEKEKCQQEKEKCKQEKENCKQEKEKCQQENENCKQKNENCKQEKEKCKKEEKKKPEKEKKKQLCSLKLGVLTHLYMLCDAKMYALTFFLNTLPPFINVSSVFRAKRKYLHEQKFILCLLLSNPIYSPDYDYVYTLKILNKICPLSLIKSQKES</sequence>
<gene>
    <name evidence="2" type="ORF">SK128_018913</name>
</gene>
<evidence type="ECO:0000313" key="3">
    <source>
        <dbReference type="Proteomes" id="UP001381693"/>
    </source>
</evidence>
<organism evidence="2 3">
    <name type="scientific">Halocaridina rubra</name>
    <name type="common">Hawaiian red shrimp</name>
    <dbReference type="NCBI Taxonomy" id="373956"/>
    <lineage>
        <taxon>Eukaryota</taxon>
        <taxon>Metazoa</taxon>
        <taxon>Ecdysozoa</taxon>
        <taxon>Arthropoda</taxon>
        <taxon>Crustacea</taxon>
        <taxon>Multicrustacea</taxon>
        <taxon>Malacostraca</taxon>
        <taxon>Eumalacostraca</taxon>
        <taxon>Eucarida</taxon>
        <taxon>Decapoda</taxon>
        <taxon>Pleocyemata</taxon>
        <taxon>Caridea</taxon>
        <taxon>Atyoidea</taxon>
        <taxon>Atyidae</taxon>
        <taxon>Halocaridina</taxon>
    </lineage>
</organism>
<keyword evidence="3" id="KW-1185">Reference proteome</keyword>
<reference evidence="2 3" key="1">
    <citation type="submission" date="2023-11" db="EMBL/GenBank/DDBJ databases">
        <title>Halocaridina rubra genome assembly.</title>
        <authorList>
            <person name="Smith C."/>
        </authorList>
    </citation>
    <scope>NUCLEOTIDE SEQUENCE [LARGE SCALE GENOMIC DNA]</scope>
    <source>
        <strain evidence="2">EP-1</strain>
        <tissue evidence="2">Whole</tissue>
    </source>
</reference>
<dbReference type="EMBL" id="JAXCGZ010001159">
    <property type="protein sequence ID" value="KAK7085336.1"/>
    <property type="molecule type" value="Genomic_DNA"/>
</dbReference>
<feature type="compositionally biased region" description="Basic and acidic residues" evidence="1">
    <location>
        <begin position="113"/>
        <end position="129"/>
    </location>
</feature>
<dbReference type="Proteomes" id="UP001381693">
    <property type="component" value="Unassembled WGS sequence"/>
</dbReference>
<dbReference type="AlphaFoldDB" id="A0AAN8XJF4"/>
<evidence type="ECO:0000256" key="1">
    <source>
        <dbReference type="SAM" id="MobiDB-lite"/>
    </source>
</evidence>
<feature type="region of interest" description="Disordered" evidence="1">
    <location>
        <begin position="49"/>
        <end position="129"/>
    </location>
</feature>
<feature type="non-terminal residue" evidence="2">
    <location>
        <position position="1"/>
    </location>
</feature>